<comment type="caution">
    <text evidence="1">The sequence shown here is derived from an EMBL/GenBank/DDBJ whole genome shotgun (WGS) entry which is preliminary data.</text>
</comment>
<gene>
    <name evidence="1" type="ORF">PACLA_8A016201</name>
</gene>
<dbReference type="Proteomes" id="UP001152795">
    <property type="component" value="Unassembled WGS sequence"/>
</dbReference>
<protein>
    <submittedName>
        <fullName evidence="1">Uncharacterized protein</fullName>
    </submittedName>
</protein>
<evidence type="ECO:0000313" key="1">
    <source>
        <dbReference type="EMBL" id="CAB3986937.1"/>
    </source>
</evidence>
<organism evidence="1 2">
    <name type="scientific">Paramuricea clavata</name>
    <name type="common">Red gorgonian</name>
    <name type="synonym">Violescent sea-whip</name>
    <dbReference type="NCBI Taxonomy" id="317549"/>
    <lineage>
        <taxon>Eukaryota</taxon>
        <taxon>Metazoa</taxon>
        <taxon>Cnidaria</taxon>
        <taxon>Anthozoa</taxon>
        <taxon>Octocorallia</taxon>
        <taxon>Malacalcyonacea</taxon>
        <taxon>Plexauridae</taxon>
        <taxon>Paramuricea</taxon>
    </lineage>
</organism>
<dbReference type="EMBL" id="CACRXK020001095">
    <property type="protein sequence ID" value="CAB3986937.1"/>
    <property type="molecule type" value="Genomic_DNA"/>
</dbReference>
<evidence type="ECO:0000313" key="2">
    <source>
        <dbReference type="Proteomes" id="UP001152795"/>
    </source>
</evidence>
<proteinExistence type="predicted"/>
<sequence>MLSAGKSPSLNKDDEYRSSASLAMEGFLEDTANCYHTRYHEPVSSYFVEVPEQRAKVHTVVYVEQVQQVSSTEESRETKHHLKDDDDSISVKMGVFLEEMLQQFKCKENFPQYKVVEVLSTRIDTYIPMKTCRRAVVAACRRG</sequence>
<name>A0A7D9HJZ1_PARCT</name>
<accession>A0A7D9HJZ1</accession>
<keyword evidence="2" id="KW-1185">Reference proteome</keyword>
<reference evidence="1" key="1">
    <citation type="submission" date="2020-04" db="EMBL/GenBank/DDBJ databases">
        <authorList>
            <person name="Alioto T."/>
            <person name="Alioto T."/>
            <person name="Gomez Garrido J."/>
        </authorList>
    </citation>
    <scope>NUCLEOTIDE SEQUENCE</scope>
    <source>
        <strain evidence="1">A484AB</strain>
    </source>
</reference>
<dbReference type="AlphaFoldDB" id="A0A7D9HJZ1"/>